<gene>
    <name evidence="4" type="ORF">S03H2_66864</name>
</gene>
<evidence type="ECO:0000256" key="2">
    <source>
        <dbReference type="ARBA" id="ARBA00022603"/>
    </source>
</evidence>
<dbReference type="EMBL" id="BARU01043708">
    <property type="protein sequence ID" value="GAH84236.1"/>
    <property type="molecule type" value="Genomic_DNA"/>
</dbReference>
<dbReference type="GO" id="GO:0008168">
    <property type="term" value="F:methyltransferase activity"/>
    <property type="evidence" value="ECO:0007669"/>
    <property type="project" value="UniProtKB-KW"/>
</dbReference>
<proteinExistence type="inferred from homology"/>
<dbReference type="GO" id="GO:0032259">
    <property type="term" value="P:methylation"/>
    <property type="evidence" value="ECO:0007669"/>
    <property type="project" value="UniProtKB-KW"/>
</dbReference>
<comment type="caution">
    <text evidence="4">The sequence shown here is derived from an EMBL/GenBank/DDBJ whole genome shotgun (WGS) entry which is preliminary data.</text>
</comment>
<feature type="non-terminal residue" evidence="4">
    <location>
        <position position="1"/>
    </location>
</feature>
<accession>X1IP49</accession>
<reference evidence="4" key="1">
    <citation type="journal article" date="2014" name="Front. Microbiol.">
        <title>High frequency of phylogenetically diverse reductive dehalogenase-homologous genes in deep subseafloor sedimentary metagenomes.</title>
        <authorList>
            <person name="Kawai M."/>
            <person name="Futagami T."/>
            <person name="Toyoda A."/>
            <person name="Takaki Y."/>
            <person name="Nishi S."/>
            <person name="Hori S."/>
            <person name="Arai W."/>
            <person name="Tsubouchi T."/>
            <person name="Morono Y."/>
            <person name="Uchiyama I."/>
            <person name="Ito T."/>
            <person name="Fujiyama A."/>
            <person name="Inagaki F."/>
            <person name="Takami H."/>
        </authorList>
    </citation>
    <scope>NUCLEOTIDE SEQUENCE</scope>
    <source>
        <strain evidence="4">Expedition CK06-06</strain>
    </source>
</reference>
<comment type="similarity">
    <text evidence="1">Belongs to the trimethylamine methyltransferase family.</text>
</comment>
<sequence length="186" mass="19781">GDIQYTTIHARCIYEWAKNTRKPYGLGVYGKLASTDMINMVSIVVGGNDELINKPRLVGFFNPTSPLHLPQIMTNGLQIFAKYKQPTIVAPEALAGSSAPVTLAGLLAQTNAEILGGAILAQIFNPGAPIFYGTVSHITDMRSGNSAIGSIETGLITAGIAQLARFYNIPSRGPGLVTDSKCFDLQ</sequence>
<evidence type="ECO:0008006" key="5">
    <source>
        <dbReference type="Google" id="ProtNLM"/>
    </source>
</evidence>
<dbReference type="Gene3D" id="3.20.20.480">
    <property type="entry name" value="Trimethylamine methyltransferase-like"/>
    <property type="match status" value="1"/>
</dbReference>
<dbReference type="InterPro" id="IPR038601">
    <property type="entry name" value="MttB-like_sf"/>
</dbReference>
<evidence type="ECO:0000313" key="4">
    <source>
        <dbReference type="EMBL" id="GAH84236.1"/>
    </source>
</evidence>
<dbReference type="Pfam" id="PF06253">
    <property type="entry name" value="MTTB"/>
    <property type="match status" value="1"/>
</dbReference>
<evidence type="ECO:0000256" key="3">
    <source>
        <dbReference type="ARBA" id="ARBA00022679"/>
    </source>
</evidence>
<protein>
    <recommendedName>
        <fullName evidence="5">Trimethylamine methyltransferase</fullName>
    </recommendedName>
</protein>
<keyword evidence="2" id="KW-0489">Methyltransferase</keyword>
<dbReference type="InterPro" id="IPR010426">
    <property type="entry name" value="MTTB_MeTrfase"/>
</dbReference>
<feature type="non-terminal residue" evidence="4">
    <location>
        <position position="186"/>
    </location>
</feature>
<evidence type="ECO:0000256" key="1">
    <source>
        <dbReference type="ARBA" id="ARBA00007137"/>
    </source>
</evidence>
<keyword evidence="3" id="KW-0808">Transferase</keyword>
<dbReference type="AlphaFoldDB" id="X1IP49"/>
<organism evidence="4">
    <name type="scientific">marine sediment metagenome</name>
    <dbReference type="NCBI Taxonomy" id="412755"/>
    <lineage>
        <taxon>unclassified sequences</taxon>
        <taxon>metagenomes</taxon>
        <taxon>ecological metagenomes</taxon>
    </lineage>
</organism>
<name>X1IP49_9ZZZZ</name>
<dbReference type="GO" id="GO:0015948">
    <property type="term" value="P:methanogenesis"/>
    <property type="evidence" value="ECO:0007669"/>
    <property type="project" value="InterPro"/>
</dbReference>